<dbReference type="Proteomes" id="UP000318331">
    <property type="component" value="Unassembled WGS sequence"/>
</dbReference>
<evidence type="ECO:0000313" key="1">
    <source>
        <dbReference type="EMBL" id="TQM65605.1"/>
    </source>
</evidence>
<dbReference type="EMBL" id="VFPN01000001">
    <property type="protein sequence ID" value="TQM65605.1"/>
    <property type="molecule type" value="Genomic_DNA"/>
</dbReference>
<accession>A0A543I4U0</accession>
<sequence length="162" mass="16875">MVHCVTVGSCAGLILRRNSVGWSPTIYRIRSVCAPPTEAEHPGEASFILHGRAAYRLARVGRPCRPHRRRGRLSGCASTDGLLAGTPTVPGSYSITVAATDTFGNVLSENFPVETSAPAPTITTGTLALTGGETGGLLPVGVAVRYERDSTVGIVAMSITAR</sequence>
<comment type="caution">
    <text evidence="1">The sequence shown here is derived from an EMBL/GenBank/DDBJ whole genome shotgun (WGS) entry which is preliminary data.</text>
</comment>
<proteinExistence type="predicted"/>
<dbReference type="InterPro" id="IPR013783">
    <property type="entry name" value="Ig-like_fold"/>
</dbReference>
<reference evidence="1 2" key="1">
    <citation type="submission" date="2019-06" db="EMBL/GenBank/DDBJ databases">
        <title>Sequencing the genomes of 1000 actinobacteria strains.</title>
        <authorList>
            <person name="Klenk H.-P."/>
        </authorList>
    </citation>
    <scope>NUCLEOTIDE SEQUENCE [LARGE SCALE GENOMIC DNA]</scope>
    <source>
        <strain evidence="1 2">DSM 18031</strain>
    </source>
</reference>
<dbReference type="AlphaFoldDB" id="A0A543I4U0"/>
<name>A0A543I4U0_9MICO</name>
<evidence type="ECO:0000313" key="2">
    <source>
        <dbReference type="Proteomes" id="UP000318331"/>
    </source>
</evidence>
<gene>
    <name evidence="1" type="ORF">FB466_0411</name>
</gene>
<dbReference type="Gene3D" id="2.60.40.10">
    <property type="entry name" value="Immunoglobulins"/>
    <property type="match status" value="1"/>
</dbReference>
<dbReference type="GO" id="GO:0005975">
    <property type="term" value="P:carbohydrate metabolic process"/>
    <property type="evidence" value="ECO:0007669"/>
    <property type="project" value="UniProtKB-ARBA"/>
</dbReference>
<keyword evidence="2" id="KW-1185">Reference proteome</keyword>
<protein>
    <submittedName>
        <fullName evidence="1">Uncharacterized protein</fullName>
    </submittedName>
</protein>
<organism evidence="1 2">
    <name type="scientific">Klugiella xanthotipulae</name>
    <dbReference type="NCBI Taxonomy" id="244735"/>
    <lineage>
        <taxon>Bacteria</taxon>
        <taxon>Bacillati</taxon>
        <taxon>Actinomycetota</taxon>
        <taxon>Actinomycetes</taxon>
        <taxon>Micrococcales</taxon>
        <taxon>Microbacteriaceae</taxon>
        <taxon>Klugiella</taxon>
    </lineage>
</organism>